<gene>
    <name evidence="2" type="ORF">PSTT_01817</name>
</gene>
<dbReference type="Proteomes" id="UP000239156">
    <property type="component" value="Unassembled WGS sequence"/>
</dbReference>
<dbReference type="VEuPathDB" id="FungiDB:PSHT_12922"/>
<evidence type="ECO:0000256" key="1">
    <source>
        <dbReference type="SAM" id="MobiDB-lite"/>
    </source>
</evidence>
<name>A0A2S4W243_9BASI</name>
<feature type="region of interest" description="Disordered" evidence="1">
    <location>
        <begin position="297"/>
        <end position="319"/>
    </location>
</feature>
<protein>
    <submittedName>
        <fullName evidence="2">Uncharacterized protein</fullName>
    </submittedName>
</protein>
<feature type="compositionally biased region" description="Basic and acidic residues" evidence="1">
    <location>
        <begin position="298"/>
        <end position="319"/>
    </location>
</feature>
<comment type="caution">
    <text evidence="2">The sequence shown here is derived from an EMBL/GenBank/DDBJ whole genome shotgun (WGS) entry which is preliminary data.</text>
</comment>
<dbReference type="AlphaFoldDB" id="A0A2S4W243"/>
<dbReference type="EMBL" id="PKSL01000010">
    <property type="protein sequence ID" value="POW15853.1"/>
    <property type="molecule type" value="Genomic_DNA"/>
</dbReference>
<feature type="non-terminal residue" evidence="2">
    <location>
        <position position="1"/>
    </location>
</feature>
<keyword evidence="3" id="KW-1185">Reference proteome</keyword>
<dbReference type="VEuPathDB" id="FungiDB:PSTT_01817"/>
<organism evidence="2 3">
    <name type="scientific">Puccinia striiformis</name>
    <dbReference type="NCBI Taxonomy" id="27350"/>
    <lineage>
        <taxon>Eukaryota</taxon>
        <taxon>Fungi</taxon>
        <taxon>Dikarya</taxon>
        <taxon>Basidiomycota</taxon>
        <taxon>Pucciniomycotina</taxon>
        <taxon>Pucciniomycetes</taxon>
        <taxon>Pucciniales</taxon>
        <taxon>Pucciniaceae</taxon>
        <taxon>Puccinia</taxon>
    </lineage>
</organism>
<reference evidence="2" key="1">
    <citation type="submission" date="2017-12" db="EMBL/GenBank/DDBJ databases">
        <title>Gene loss provides genomic basis for host adaptation in cereal stripe rust fungi.</title>
        <authorList>
            <person name="Xia C."/>
        </authorList>
    </citation>
    <scope>NUCLEOTIDE SEQUENCE [LARGE SCALE GENOMIC DNA]</scope>
    <source>
        <strain evidence="2">93-210</strain>
    </source>
</reference>
<evidence type="ECO:0000313" key="3">
    <source>
        <dbReference type="Proteomes" id="UP000239156"/>
    </source>
</evidence>
<sequence length="482" mass="55665">LLGNHAKLVILTCPKKKKRWSNVHETSLHPTDPGRQLVAPRRMARRAPGLKKIQVKQLVLWADADCYDASKPVQDEQSPDVIDTRNELLVQLQITLLPKLSRDVSDLLESSEPEEGIVPQPNLRTILQIIHNLDITLHQIQDAVAGIWPSSDLLPIESHQDVNYGLVKSYRCRTIGHQVAVTLRNYLVRLFERYDRYFSNWLRSRLINYRSHDQARLVHTAHKAIIGPTAEILEFVDELIAYITRSDYDIFQHEWKSYAKLLDNPLLSAIERLNVRKTVEEQREGIIRELRASRRSRDRFEDGNTSDRSEEARSPENYELSDIHLGDREPRYNPLNTPDRRIIESITTLGKLLRILIAKLSSIRGNPPFILGEMSSADITYMKYKFQRIFVHIFNSLCQVCKMDPITRLNVTTVAEKLRQRAQKLVVHIDHFINLLDDHLVYHSASDPSSNIVESHFSNWQAATHLAVRKSINVINEVESML</sequence>
<accession>A0A2S4W243</accession>
<dbReference type="PANTHER" id="PTHR33069:SF3">
    <property type="entry name" value="DYNEIN HEAVY CHAIN TAIL DOMAIN-CONTAINING PROTEIN"/>
    <property type="match status" value="1"/>
</dbReference>
<dbReference type="PANTHER" id="PTHR33069">
    <property type="entry name" value="CHROMOSOME 7, WHOLE GENOME SHOTGUN SEQUENCE-RELATED"/>
    <property type="match status" value="1"/>
</dbReference>
<proteinExistence type="predicted"/>
<evidence type="ECO:0000313" key="2">
    <source>
        <dbReference type="EMBL" id="POW15853.1"/>
    </source>
</evidence>